<dbReference type="PROSITE" id="PS50850">
    <property type="entry name" value="MFS"/>
    <property type="match status" value="1"/>
</dbReference>
<keyword evidence="4" id="KW-1003">Cell membrane</keyword>
<dbReference type="EMBL" id="ACLF03000015">
    <property type="protein sequence ID" value="EFQ81902.1"/>
    <property type="molecule type" value="Genomic_DNA"/>
</dbReference>
<feature type="transmembrane region" description="Helical" evidence="8">
    <location>
        <begin position="469"/>
        <end position="487"/>
    </location>
</feature>
<organism evidence="10 11">
    <name type="scientific">Aeromicrobium marinum DSM 15272</name>
    <dbReference type="NCBI Taxonomy" id="585531"/>
    <lineage>
        <taxon>Bacteria</taxon>
        <taxon>Bacillati</taxon>
        <taxon>Actinomycetota</taxon>
        <taxon>Actinomycetes</taxon>
        <taxon>Propionibacteriales</taxon>
        <taxon>Nocardioidaceae</taxon>
        <taxon>Aeromicrobium</taxon>
    </lineage>
</organism>
<evidence type="ECO:0000259" key="9">
    <source>
        <dbReference type="PROSITE" id="PS50850"/>
    </source>
</evidence>
<dbReference type="PRINTS" id="PR01036">
    <property type="entry name" value="TCRTETB"/>
</dbReference>
<feature type="transmembrane region" description="Helical" evidence="8">
    <location>
        <begin position="343"/>
        <end position="362"/>
    </location>
</feature>
<dbReference type="InterPro" id="IPR020846">
    <property type="entry name" value="MFS_dom"/>
</dbReference>
<name>E2SFV5_9ACTN</name>
<feature type="domain" description="Major facilitator superfamily (MFS) profile" evidence="9">
    <location>
        <begin position="20"/>
        <end position="491"/>
    </location>
</feature>
<dbReference type="STRING" id="585531.HMPREF0063_12914"/>
<gene>
    <name evidence="10" type="ORF">HMPREF0063_12914</name>
</gene>
<dbReference type="AlphaFoldDB" id="E2SFV5"/>
<evidence type="ECO:0000256" key="6">
    <source>
        <dbReference type="ARBA" id="ARBA00022989"/>
    </source>
</evidence>
<dbReference type="InterPro" id="IPR004638">
    <property type="entry name" value="EmrB-like"/>
</dbReference>
<feature type="transmembrane region" description="Helical" evidence="8">
    <location>
        <begin position="144"/>
        <end position="162"/>
    </location>
</feature>
<evidence type="ECO:0000256" key="4">
    <source>
        <dbReference type="ARBA" id="ARBA00022475"/>
    </source>
</evidence>
<feature type="transmembrane region" description="Helical" evidence="8">
    <location>
        <begin position="368"/>
        <end position="389"/>
    </location>
</feature>
<keyword evidence="5 8" id="KW-0812">Transmembrane</keyword>
<dbReference type="FunFam" id="1.20.1720.10:FF:000021">
    <property type="entry name" value="Drug resistance transporter, EmrB/QacA subfamily"/>
    <property type="match status" value="1"/>
</dbReference>
<feature type="transmembrane region" description="Helical" evidence="8">
    <location>
        <begin position="313"/>
        <end position="331"/>
    </location>
</feature>
<evidence type="ECO:0000256" key="7">
    <source>
        <dbReference type="ARBA" id="ARBA00023136"/>
    </source>
</evidence>
<dbReference type="HOGENOM" id="CLU_000960_28_1_11"/>
<feature type="transmembrane region" description="Helical" evidence="8">
    <location>
        <begin position="277"/>
        <end position="301"/>
    </location>
</feature>
<dbReference type="NCBIfam" id="TIGR00711">
    <property type="entry name" value="efflux_EmrB"/>
    <property type="match status" value="1"/>
</dbReference>
<dbReference type="GO" id="GO:0005886">
    <property type="term" value="C:plasma membrane"/>
    <property type="evidence" value="ECO:0007669"/>
    <property type="project" value="UniProtKB-SubCell"/>
</dbReference>
<keyword evidence="7 8" id="KW-0472">Membrane</keyword>
<protein>
    <submittedName>
        <fullName evidence="10">Drug resistance MFS transporter, drug:H+ antiporter-2 family</fullName>
    </submittedName>
</protein>
<comment type="subcellular location">
    <subcellularLocation>
        <location evidence="1">Cell membrane</location>
        <topology evidence="1">Multi-pass membrane protein</topology>
    </subcellularLocation>
</comment>
<dbReference type="PANTHER" id="PTHR42718">
    <property type="entry name" value="MAJOR FACILITATOR SUPERFAMILY MULTIDRUG TRANSPORTER MFSC"/>
    <property type="match status" value="1"/>
</dbReference>
<accession>E2SFV5</accession>
<dbReference type="GO" id="GO:0022857">
    <property type="term" value="F:transmembrane transporter activity"/>
    <property type="evidence" value="ECO:0007669"/>
    <property type="project" value="InterPro"/>
</dbReference>
<feature type="transmembrane region" description="Helical" evidence="8">
    <location>
        <begin position="174"/>
        <end position="194"/>
    </location>
</feature>
<dbReference type="RefSeq" id="WP_007078501.1">
    <property type="nucleotide sequence ID" value="NZ_CM001024.1"/>
</dbReference>
<dbReference type="Gene3D" id="1.20.1250.20">
    <property type="entry name" value="MFS general substrate transporter like domains"/>
    <property type="match status" value="1"/>
</dbReference>
<dbReference type="CDD" id="cd17321">
    <property type="entry name" value="MFS_MMR_MDR_like"/>
    <property type="match status" value="1"/>
</dbReference>
<dbReference type="SUPFAM" id="SSF103473">
    <property type="entry name" value="MFS general substrate transporter"/>
    <property type="match status" value="1"/>
</dbReference>
<feature type="transmembrane region" description="Helical" evidence="8">
    <location>
        <begin position="206"/>
        <end position="224"/>
    </location>
</feature>
<evidence type="ECO:0000256" key="3">
    <source>
        <dbReference type="ARBA" id="ARBA00022448"/>
    </source>
</evidence>
<feature type="transmembrane region" description="Helical" evidence="8">
    <location>
        <begin position="52"/>
        <end position="74"/>
    </location>
</feature>
<dbReference type="Gene3D" id="1.20.1720.10">
    <property type="entry name" value="Multidrug resistance protein D"/>
    <property type="match status" value="1"/>
</dbReference>
<dbReference type="Pfam" id="PF07690">
    <property type="entry name" value="MFS_1"/>
    <property type="match status" value="1"/>
</dbReference>
<proteinExistence type="inferred from homology"/>
<feature type="transmembrane region" description="Helical" evidence="8">
    <location>
        <begin position="236"/>
        <end position="257"/>
    </location>
</feature>
<keyword evidence="11" id="KW-1185">Reference proteome</keyword>
<dbReference type="Proteomes" id="UP000003111">
    <property type="component" value="Unassembled WGS sequence"/>
</dbReference>
<dbReference type="PANTHER" id="PTHR42718:SF42">
    <property type="entry name" value="EXPORT PROTEIN"/>
    <property type="match status" value="1"/>
</dbReference>
<evidence type="ECO:0000256" key="2">
    <source>
        <dbReference type="ARBA" id="ARBA00008537"/>
    </source>
</evidence>
<keyword evidence="3" id="KW-0813">Transport</keyword>
<evidence type="ECO:0000256" key="5">
    <source>
        <dbReference type="ARBA" id="ARBA00022692"/>
    </source>
</evidence>
<dbReference type="eggNOG" id="COG0477">
    <property type="taxonomic scope" value="Bacteria"/>
</dbReference>
<evidence type="ECO:0000313" key="10">
    <source>
        <dbReference type="EMBL" id="EFQ81902.1"/>
    </source>
</evidence>
<dbReference type="InterPro" id="IPR011701">
    <property type="entry name" value="MFS"/>
</dbReference>
<sequence length="505" mass="53189">MTQPPAPEAVDAPATSPWPALWAVVIGFFMILLDNTIVSVATPAILQDLDTTFSAVIWVTSAYLLAYAVPLLVTGRLGDRYGPRRVYLAGLTLFTLASLWCGLTSSIEGLIVARVFQGFGASMMTPQTMALITRTFPAAKRGAAMALWGATAGVATLLGPIVGGVLTDLAGWEWIFIVNVPIGVIGFVAAWILVPELPTHTHSFDWFGVALSAVGMFCIVFAIQEGSTYDWGTITGIVSVPLLIVVGLVTMAVFFWWQSRIRTEPLVPLRLFRDRNFSLASLGIVAVSFAITSMALPFMFYAQAVRGDSPTEAGLLLVPMALMTAVLAPYVGRLVDRAHPRAITSVGFGASAVAVFWLTRIMEPATPTWQILLAMALFGVGSAFLWAPLAATATRNLPMDSAGAGAGVYNTVRQTAAVLGAAAIAAAIESRLAANLPGFDGSGREMELGVDALPADLAAPFAASMSQSLLLPALALALGLLVAVSFARPSHEGRAPRPVIGTRST</sequence>
<feature type="transmembrane region" description="Helical" evidence="8">
    <location>
        <begin position="86"/>
        <end position="105"/>
    </location>
</feature>
<dbReference type="InterPro" id="IPR036259">
    <property type="entry name" value="MFS_trans_sf"/>
</dbReference>
<reference evidence="10" key="1">
    <citation type="submission" date="2010-08" db="EMBL/GenBank/DDBJ databases">
        <authorList>
            <person name="Muzny D."/>
            <person name="Qin X."/>
            <person name="Buhay C."/>
            <person name="Dugan-Rocha S."/>
            <person name="Ding Y."/>
            <person name="Chen G."/>
            <person name="Hawes A."/>
            <person name="Holder M."/>
            <person name="Jhangiani S."/>
            <person name="Johnson A."/>
            <person name="Khan Z."/>
            <person name="Li Z."/>
            <person name="Liu W."/>
            <person name="Liu X."/>
            <person name="Perez L."/>
            <person name="Shen H."/>
            <person name="Wang Q."/>
            <person name="Watt J."/>
            <person name="Xi L."/>
            <person name="Xin Y."/>
            <person name="Zhou J."/>
            <person name="Deng J."/>
            <person name="Jiang H."/>
            <person name="Liu Y."/>
            <person name="Qu J."/>
            <person name="Song X.-Z."/>
            <person name="Zhang L."/>
            <person name="Villasana D."/>
            <person name="Johnson A."/>
            <person name="Liu J."/>
            <person name="Liyanage D."/>
            <person name="Lorensuhewa L."/>
            <person name="Robinson T."/>
            <person name="Song A."/>
            <person name="Song B.-B."/>
            <person name="Dinh H."/>
            <person name="Thornton R."/>
            <person name="Coyle M."/>
            <person name="Francisco L."/>
            <person name="Jackson L."/>
            <person name="Javaid M."/>
            <person name="Korchina V."/>
            <person name="Kovar C."/>
            <person name="Mata R."/>
            <person name="Mathew T."/>
            <person name="Ngo R."/>
            <person name="Nguyen L."/>
            <person name="Nguyen N."/>
            <person name="Okwuonu G."/>
            <person name="Ongeri F."/>
            <person name="Pham C."/>
            <person name="Simmons D."/>
            <person name="Wilczek-Boney K."/>
            <person name="Hale W."/>
            <person name="Jakkamsetti A."/>
            <person name="Pham P."/>
            <person name="Ruth R."/>
            <person name="San Lucas F."/>
            <person name="Warren J."/>
            <person name="Zhang J."/>
            <person name="Zhao Z."/>
            <person name="Zhou C."/>
            <person name="Zhu D."/>
            <person name="Lee S."/>
            <person name="Bess C."/>
            <person name="Blankenburg K."/>
            <person name="Forbes L."/>
            <person name="Fu Q."/>
            <person name="Gubbala S."/>
            <person name="Hirani K."/>
            <person name="Jayaseelan J.C."/>
            <person name="Lara F."/>
            <person name="Munidasa M."/>
            <person name="Palculict T."/>
            <person name="Patil S."/>
            <person name="Pu L.-L."/>
            <person name="Saada N."/>
            <person name="Tang L."/>
            <person name="Weissenberger G."/>
            <person name="Zhu Y."/>
            <person name="Hemphill L."/>
            <person name="Shang Y."/>
            <person name="Youmans B."/>
            <person name="Ayvaz T."/>
            <person name="Ross M."/>
            <person name="Santibanez J."/>
            <person name="Aqrawi P."/>
            <person name="Gross S."/>
            <person name="Joshi V."/>
            <person name="Fowler G."/>
            <person name="Nazareth L."/>
            <person name="Reid J."/>
            <person name="Worley K."/>
            <person name="Petrosino J."/>
            <person name="Highlander S."/>
            <person name="Gibbs R."/>
        </authorList>
    </citation>
    <scope>NUCLEOTIDE SEQUENCE [LARGE SCALE GENOMIC DNA]</scope>
    <source>
        <strain evidence="10">DSM 15272</strain>
    </source>
</reference>
<comment type="similarity">
    <text evidence="2">Belongs to the major facilitator superfamily. EmrB family.</text>
</comment>
<comment type="caution">
    <text evidence="10">The sequence shown here is derived from an EMBL/GenBank/DDBJ whole genome shotgun (WGS) entry which is preliminary data.</text>
</comment>
<feature type="transmembrane region" description="Helical" evidence="8">
    <location>
        <begin position="21"/>
        <end position="46"/>
    </location>
</feature>
<evidence type="ECO:0000256" key="8">
    <source>
        <dbReference type="SAM" id="Phobius"/>
    </source>
</evidence>
<keyword evidence="6 8" id="KW-1133">Transmembrane helix</keyword>
<evidence type="ECO:0000313" key="11">
    <source>
        <dbReference type="Proteomes" id="UP000003111"/>
    </source>
</evidence>
<evidence type="ECO:0000256" key="1">
    <source>
        <dbReference type="ARBA" id="ARBA00004651"/>
    </source>
</evidence>